<proteinExistence type="predicted"/>
<dbReference type="Pfam" id="PF14319">
    <property type="entry name" value="Zn_Tnp_IS91"/>
    <property type="match status" value="1"/>
</dbReference>
<gene>
    <name evidence="3" type="ORF">MUN87_07200</name>
</gene>
<sequence length="437" mass="51923">METNILKEMLFDDHQHWETFKETYGDRIRPVVIKEVEKFRDCGDMKKGFKLFVCEGCHETKHVPYRCKGRFCTTCAVGESEEWSRLLSEDVYQVNHRHVILTIDEDLRDIFLLHRELLKPLMDEGVRLIREFFEEKSKVTPGIIAGLHTFGSTLNFNPHVHMLVTMGGITKRGAWKVYDYIPYTRLRKQWQTVVLKMIRAYLSPKEKKKVQGRLQKAYRANGDGFYVYAPKNRGNVTEQLRYIGRYMRRPAIGLNRIVAYDGDFVTFTYMDKKTGEEETETMMVEEFIKCLIRHIPDEQFKVIRHYGIYSRRSKSICRKLIEKWQERVNRILLKVKKTLRRQTWRERVIASGGKDPMVCRHCDNYYEYMGEVCLDNEQLDIKVAINQEAQAYLERMIRYLTSTEKPKKEKTEETKRKRSFTAIQKPTSRQLSLFDLS</sequence>
<feature type="domain" description="Transposase zinc-binding" evidence="2">
    <location>
        <begin position="14"/>
        <end position="103"/>
    </location>
</feature>
<reference evidence="3 4" key="1">
    <citation type="submission" date="2022-04" db="EMBL/GenBank/DDBJ databases">
        <title>Gracilibacillus sp. isolated from saltern.</title>
        <authorList>
            <person name="Won M."/>
            <person name="Lee C.-M."/>
            <person name="Woen H.-Y."/>
            <person name="Kwon S.-W."/>
        </authorList>
    </citation>
    <scope>NUCLEOTIDE SEQUENCE [LARGE SCALE GENOMIC DNA]</scope>
    <source>
        <strain evidence="3 4">SSPM10-3</strain>
    </source>
</reference>
<evidence type="ECO:0000313" key="4">
    <source>
        <dbReference type="Proteomes" id="UP000831537"/>
    </source>
</evidence>
<feature type="domain" description="Transposase IS801/IS1294" evidence="1">
    <location>
        <begin position="142"/>
        <end position="314"/>
    </location>
</feature>
<organism evidence="3 4">
    <name type="scientific">Gracilibacillus salinarum</name>
    <dbReference type="NCBI Taxonomy" id="2932255"/>
    <lineage>
        <taxon>Bacteria</taxon>
        <taxon>Bacillati</taxon>
        <taxon>Bacillota</taxon>
        <taxon>Bacilli</taxon>
        <taxon>Bacillales</taxon>
        <taxon>Bacillaceae</taxon>
        <taxon>Gracilibacillus</taxon>
    </lineage>
</organism>
<keyword evidence="4" id="KW-1185">Reference proteome</keyword>
<dbReference type="RefSeq" id="WP_244747031.1">
    <property type="nucleotide sequence ID" value="NZ_CP095071.1"/>
</dbReference>
<accession>A0ABY4GQI7</accession>
<dbReference type="InterPro" id="IPR007069">
    <property type="entry name" value="Transposase_32"/>
</dbReference>
<dbReference type="InterPro" id="IPR026889">
    <property type="entry name" value="Zn_Tnp"/>
</dbReference>
<dbReference type="PANTHER" id="PTHR37023:SF1">
    <property type="entry name" value="ISSOD25 TRANSPOSASE TNPA_ISSOD25"/>
    <property type="match status" value="1"/>
</dbReference>
<evidence type="ECO:0000313" key="3">
    <source>
        <dbReference type="EMBL" id="UOQ86668.1"/>
    </source>
</evidence>
<name>A0ABY4GQI7_9BACI</name>
<dbReference type="Proteomes" id="UP000831537">
    <property type="component" value="Chromosome"/>
</dbReference>
<dbReference type="PANTHER" id="PTHR37023">
    <property type="entry name" value="TRANSPOSASE"/>
    <property type="match status" value="1"/>
</dbReference>
<dbReference type="EMBL" id="CP095071">
    <property type="protein sequence ID" value="UOQ86668.1"/>
    <property type="molecule type" value="Genomic_DNA"/>
</dbReference>
<dbReference type="Pfam" id="PF04986">
    <property type="entry name" value="Y2_Tnp"/>
    <property type="match status" value="1"/>
</dbReference>
<protein>
    <submittedName>
        <fullName evidence="3">Transposase</fullName>
    </submittedName>
</protein>
<evidence type="ECO:0000259" key="1">
    <source>
        <dbReference type="Pfam" id="PF04986"/>
    </source>
</evidence>
<evidence type="ECO:0000259" key="2">
    <source>
        <dbReference type="Pfam" id="PF14319"/>
    </source>
</evidence>